<feature type="compositionally biased region" description="Polar residues" evidence="1">
    <location>
        <begin position="131"/>
        <end position="144"/>
    </location>
</feature>
<dbReference type="Proteomes" id="UP001212997">
    <property type="component" value="Unassembled WGS sequence"/>
</dbReference>
<feature type="compositionally biased region" description="Gly residues" evidence="1">
    <location>
        <begin position="329"/>
        <end position="338"/>
    </location>
</feature>
<comment type="caution">
    <text evidence="2">The sequence shown here is derived from an EMBL/GenBank/DDBJ whole genome shotgun (WGS) entry which is preliminary data.</text>
</comment>
<evidence type="ECO:0000313" key="2">
    <source>
        <dbReference type="EMBL" id="KAJ3475798.1"/>
    </source>
</evidence>
<evidence type="ECO:0000256" key="1">
    <source>
        <dbReference type="SAM" id="MobiDB-lite"/>
    </source>
</evidence>
<feature type="compositionally biased region" description="Low complexity" evidence="1">
    <location>
        <begin position="271"/>
        <end position="286"/>
    </location>
</feature>
<feature type="compositionally biased region" description="Polar residues" evidence="1">
    <location>
        <begin position="287"/>
        <end position="297"/>
    </location>
</feature>
<feature type="region of interest" description="Disordered" evidence="1">
    <location>
        <begin position="174"/>
        <end position="230"/>
    </location>
</feature>
<name>A0AAD5URN1_9APHY</name>
<proteinExistence type="predicted"/>
<protein>
    <submittedName>
        <fullName evidence="2">Uncharacterized protein</fullName>
    </submittedName>
</protein>
<feature type="region of interest" description="Disordered" evidence="1">
    <location>
        <begin position="106"/>
        <end position="144"/>
    </location>
</feature>
<feature type="compositionally biased region" description="Polar residues" evidence="1">
    <location>
        <begin position="213"/>
        <end position="223"/>
    </location>
</feature>
<dbReference type="EMBL" id="JANAWD010000797">
    <property type="protein sequence ID" value="KAJ3475798.1"/>
    <property type="molecule type" value="Genomic_DNA"/>
</dbReference>
<feature type="region of interest" description="Disordered" evidence="1">
    <location>
        <begin position="268"/>
        <end position="338"/>
    </location>
</feature>
<accession>A0AAD5URN1</accession>
<dbReference type="AlphaFoldDB" id="A0AAD5URN1"/>
<organism evidence="2 3">
    <name type="scientific">Meripilus lineatus</name>
    <dbReference type="NCBI Taxonomy" id="2056292"/>
    <lineage>
        <taxon>Eukaryota</taxon>
        <taxon>Fungi</taxon>
        <taxon>Dikarya</taxon>
        <taxon>Basidiomycota</taxon>
        <taxon>Agaricomycotina</taxon>
        <taxon>Agaricomycetes</taxon>
        <taxon>Polyporales</taxon>
        <taxon>Meripilaceae</taxon>
        <taxon>Meripilus</taxon>
    </lineage>
</organism>
<keyword evidence="3" id="KW-1185">Reference proteome</keyword>
<sequence>MPRSYNVATTSNSLIEDLRDIPGFSDFLNAVHVCRPDVSDEVIARWWQKLPPLLQGYWALKSQRPPQGRLILFDITLGNCKVMTAILDSPHGDPTPTRTLDATEELEHQEGIRHPQSSSASPDDAYDMSFGESTTDVASPTASTGLSVNQEGVRHPPAALALSPVVRGVSFGDSDRVTLGDPGHNIPTEVLGSRLDAPPEGPPGFARSYPPHSLSTNSTSSIPGNYHGPLAAGGPISQSLDITANSGVGGLQHVAMADHILRYDEAGSGRGVASGSAHSYSLGSSHTNSPRPTSGNHTRPIPIDYANQPPNVSANYGAGGTQRMPTAGYGEGGTGRGGLPRTSHHYSPYELSRNPPFPIPGSYHGPLAAGGPINQSSDIAANSDVGGLQHVAMADHILRYGEPGSGGGVASGSAHSYPFDSSHTNVLRLNIYPGL</sequence>
<evidence type="ECO:0000313" key="3">
    <source>
        <dbReference type="Proteomes" id="UP001212997"/>
    </source>
</evidence>
<reference evidence="2" key="1">
    <citation type="submission" date="2022-07" db="EMBL/GenBank/DDBJ databases">
        <title>Genome Sequence of Physisporinus lineatus.</title>
        <authorList>
            <person name="Buettner E."/>
        </authorList>
    </citation>
    <scope>NUCLEOTIDE SEQUENCE</scope>
    <source>
        <strain evidence="2">VT162</strain>
    </source>
</reference>
<gene>
    <name evidence="2" type="ORF">NLI96_g11596</name>
</gene>